<dbReference type="Gene3D" id="3.30.1460.10">
    <property type="match status" value="1"/>
</dbReference>
<proteinExistence type="predicted"/>
<evidence type="ECO:0008006" key="3">
    <source>
        <dbReference type="Google" id="ProtNLM"/>
    </source>
</evidence>
<name>A0A1X7KDE5_9BACT</name>
<gene>
    <name evidence="1" type="ORF">SAMN05661096_02585</name>
</gene>
<reference evidence="2" key="1">
    <citation type="submission" date="2017-04" db="EMBL/GenBank/DDBJ databases">
        <authorList>
            <person name="Varghese N."/>
            <person name="Submissions S."/>
        </authorList>
    </citation>
    <scope>NUCLEOTIDE SEQUENCE [LARGE SCALE GENOMIC DNA]</scope>
    <source>
        <strain evidence="2">DSM 4125</strain>
    </source>
</reference>
<accession>A0A1X7KDE5</accession>
<protein>
    <recommendedName>
        <fullName evidence="3">Sensory transduction regulator</fullName>
    </recommendedName>
</protein>
<organism evidence="1 2">
    <name type="scientific">Marivirga sericea</name>
    <dbReference type="NCBI Taxonomy" id="1028"/>
    <lineage>
        <taxon>Bacteria</taxon>
        <taxon>Pseudomonadati</taxon>
        <taxon>Bacteroidota</taxon>
        <taxon>Cytophagia</taxon>
        <taxon>Cytophagales</taxon>
        <taxon>Marivirgaceae</taxon>
        <taxon>Marivirga</taxon>
    </lineage>
</organism>
<dbReference type="EMBL" id="FXAW01000005">
    <property type="protein sequence ID" value="SMG38911.1"/>
    <property type="molecule type" value="Genomic_DNA"/>
</dbReference>
<evidence type="ECO:0000313" key="2">
    <source>
        <dbReference type="Proteomes" id="UP000193804"/>
    </source>
</evidence>
<dbReference type="Proteomes" id="UP000193804">
    <property type="component" value="Unassembled WGS sequence"/>
</dbReference>
<dbReference type="OrthoDB" id="982113at2"/>
<dbReference type="AlphaFoldDB" id="A0A1X7KDE5"/>
<keyword evidence="2" id="KW-1185">Reference proteome</keyword>
<sequence>MNFNQFMESYANEIGGQFQEYDTNKSVVIYPLGGNRYQAVLGTLKTSDITNKPSIEFTSKVCEFSTTINLENLIRANATFCSARFVLVDDFIRVEAAILEESATEAVLKDIIEEVATVADAWEHKLTGQDVH</sequence>
<evidence type="ECO:0000313" key="1">
    <source>
        <dbReference type="EMBL" id="SMG38911.1"/>
    </source>
</evidence>
<dbReference type="STRING" id="1028.SAMN05661096_02585"/>